<evidence type="ECO:0000313" key="3">
    <source>
        <dbReference type="Proteomes" id="UP000185003"/>
    </source>
</evidence>
<keyword evidence="1" id="KW-1133">Transmembrane helix</keyword>
<feature type="transmembrane region" description="Helical" evidence="1">
    <location>
        <begin position="133"/>
        <end position="152"/>
    </location>
</feature>
<keyword evidence="3" id="KW-1185">Reference proteome</keyword>
<sequence length="224" mass="25765">MEELIRSLESKGYSQFARYGFRELVLPLREGLQARNIYQRLFMSFFFLGGVFTVLSGIYWRTSGLLTVPAFLGWMLLGIPSTFLLVPLHELIHGWMFRWYGARDVRYGVIWRYLMFYAVAHAFVINYRQFRYIAMAPFAIISGLCVIAFCLVPVEGKALLLGLYTFHTLCCAGDFGLCGYFYIYRHQNPVSFDDANTGTSYFYAIQDTNSPVYPANNTSDVENP</sequence>
<name>A0A1N6J3Z0_9BACT</name>
<evidence type="ECO:0000313" key="2">
    <source>
        <dbReference type="EMBL" id="SIO38987.1"/>
    </source>
</evidence>
<dbReference type="Pfam" id="PF11667">
    <property type="entry name" value="DUF3267"/>
    <property type="match status" value="1"/>
</dbReference>
<feature type="transmembrane region" description="Helical" evidence="1">
    <location>
        <begin position="41"/>
        <end position="60"/>
    </location>
</feature>
<dbReference type="InterPro" id="IPR021683">
    <property type="entry name" value="DUF3267"/>
</dbReference>
<feature type="transmembrane region" description="Helical" evidence="1">
    <location>
        <begin position="109"/>
        <end position="127"/>
    </location>
</feature>
<proteinExistence type="predicted"/>
<organism evidence="2 3">
    <name type="scientific">Chitinophaga niabensis</name>
    <dbReference type="NCBI Taxonomy" id="536979"/>
    <lineage>
        <taxon>Bacteria</taxon>
        <taxon>Pseudomonadati</taxon>
        <taxon>Bacteroidota</taxon>
        <taxon>Chitinophagia</taxon>
        <taxon>Chitinophagales</taxon>
        <taxon>Chitinophagaceae</taxon>
        <taxon>Chitinophaga</taxon>
    </lineage>
</organism>
<accession>A0A1N6J3Z0</accession>
<evidence type="ECO:0000256" key="1">
    <source>
        <dbReference type="SAM" id="Phobius"/>
    </source>
</evidence>
<dbReference type="AlphaFoldDB" id="A0A1N6J3Z0"/>
<gene>
    <name evidence="2" type="ORF">SAMN04488055_3608</name>
</gene>
<reference evidence="2 3" key="1">
    <citation type="submission" date="2016-11" db="EMBL/GenBank/DDBJ databases">
        <authorList>
            <person name="Jaros S."/>
            <person name="Januszkiewicz K."/>
            <person name="Wedrychowicz H."/>
        </authorList>
    </citation>
    <scope>NUCLEOTIDE SEQUENCE [LARGE SCALE GENOMIC DNA]</scope>
    <source>
        <strain evidence="2 3">DSM 24787</strain>
    </source>
</reference>
<dbReference type="OrthoDB" id="1119336at2"/>
<dbReference type="EMBL" id="FSRA01000002">
    <property type="protein sequence ID" value="SIO38987.1"/>
    <property type="molecule type" value="Genomic_DNA"/>
</dbReference>
<feature type="transmembrane region" description="Helical" evidence="1">
    <location>
        <begin position="66"/>
        <end position="88"/>
    </location>
</feature>
<feature type="transmembrane region" description="Helical" evidence="1">
    <location>
        <begin position="159"/>
        <end position="183"/>
    </location>
</feature>
<dbReference type="Proteomes" id="UP000185003">
    <property type="component" value="Unassembled WGS sequence"/>
</dbReference>
<dbReference type="STRING" id="536979.SAMN04488055_3608"/>
<keyword evidence="1" id="KW-0472">Membrane</keyword>
<keyword evidence="1" id="KW-0812">Transmembrane</keyword>
<dbReference type="RefSeq" id="WP_074240823.1">
    <property type="nucleotide sequence ID" value="NZ_FSRA01000002.1"/>
</dbReference>
<protein>
    <submittedName>
        <fullName evidence="2">Putative zincin peptidase</fullName>
    </submittedName>
</protein>